<protein>
    <submittedName>
        <fullName evidence="2">Uncharacterized protein</fullName>
    </submittedName>
</protein>
<keyword evidence="1" id="KW-0732">Signal</keyword>
<dbReference type="Proteomes" id="UP000549911">
    <property type="component" value="Unassembled WGS sequence"/>
</dbReference>
<feature type="signal peptide" evidence="1">
    <location>
        <begin position="1"/>
        <end position="28"/>
    </location>
</feature>
<evidence type="ECO:0000256" key="1">
    <source>
        <dbReference type="SAM" id="SignalP"/>
    </source>
</evidence>
<reference evidence="2 3" key="1">
    <citation type="submission" date="2020-07" db="EMBL/GenBank/DDBJ databases">
        <authorList>
            <person name="Partida-Martinez L."/>
            <person name="Huntemann M."/>
            <person name="Clum A."/>
            <person name="Wang J."/>
            <person name="Palaniappan K."/>
            <person name="Ritter S."/>
            <person name="Chen I.-M."/>
            <person name="Stamatis D."/>
            <person name="Reddy T."/>
            <person name="O'Malley R."/>
            <person name="Daum C."/>
            <person name="Shapiro N."/>
            <person name="Ivanova N."/>
            <person name="Kyrpides N."/>
            <person name="Woyke T."/>
        </authorList>
    </citation>
    <scope>NUCLEOTIDE SEQUENCE [LARGE SCALE GENOMIC DNA]</scope>
    <source>
        <strain evidence="2 3">AT2.17</strain>
    </source>
</reference>
<gene>
    <name evidence="2" type="ORF">F4692_002221</name>
</gene>
<dbReference type="EMBL" id="JACCBW010000002">
    <property type="protein sequence ID" value="NYE37088.1"/>
    <property type="molecule type" value="Genomic_DNA"/>
</dbReference>
<dbReference type="AlphaFoldDB" id="A0A7Y9H351"/>
<evidence type="ECO:0000313" key="3">
    <source>
        <dbReference type="Proteomes" id="UP000549911"/>
    </source>
</evidence>
<accession>A0A7Y9H351</accession>
<evidence type="ECO:0000313" key="2">
    <source>
        <dbReference type="EMBL" id="NYE37088.1"/>
    </source>
</evidence>
<dbReference type="RefSeq" id="WP_179619684.1">
    <property type="nucleotide sequence ID" value="NZ_JACCBW010000002.1"/>
</dbReference>
<dbReference type="Pfam" id="PF19671">
    <property type="entry name" value="DUF6174"/>
    <property type="match status" value="1"/>
</dbReference>
<sequence>MNPLQRSSLALLLAVALGAGAAPSYAVADDPLPVDPFVPGIHEDPTLATAWQRWQSRAIDDYVITVRRSCYCPPESAVRTVVRDDAVRRVTRGEKRLGPALGYSMDGMYVRLREAMARADRVEVDWTERGVPRAITIDPDLSAADEETYFSVVVRRL</sequence>
<proteinExistence type="predicted"/>
<feature type="chain" id="PRO_5030716267" evidence="1">
    <location>
        <begin position="29"/>
        <end position="157"/>
    </location>
</feature>
<name>A0A7Y9H351_9ACTN</name>
<reference evidence="2 3" key="2">
    <citation type="submission" date="2020-08" db="EMBL/GenBank/DDBJ databases">
        <title>The Agave Microbiome: Exploring the role of microbial communities in plant adaptations to desert environments.</title>
        <authorList>
            <person name="Partida-Martinez L.P."/>
        </authorList>
    </citation>
    <scope>NUCLEOTIDE SEQUENCE [LARGE SCALE GENOMIC DNA]</scope>
    <source>
        <strain evidence="2 3">AT2.17</strain>
    </source>
</reference>
<dbReference type="InterPro" id="IPR046172">
    <property type="entry name" value="DUF6174"/>
</dbReference>
<organism evidence="2 3">
    <name type="scientific">Nocardioides cavernae</name>
    <dbReference type="NCBI Taxonomy" id="1921566"/>
    <lineage>
        <taxon>Bacteria</taxon>
        <taxon>Bacillati</taxon>
        <taxon>Actinomycetota</taxon>
        <taxon>Actinomycetes</taxon>
        <taxon>Propionibacteriales</taxon>
        <taxon>Nocardioidaceae</taxon>
        <taxon>Nocardioides</taxon>
    </lineage>
</organism>
<comment type="caution">
    <text evidence="2">The sequence shown here is derived from an EMBL/GenBank/DDBJ whole genome shotgun (WGS) entry which is preliminary data.</text>
</comment>
<keyword evidence="3" id="KW-1185">Reference proteome</keyword>